<sequence>MNILLVGGSCSLMDSMILKLRKEGHRVFLLTGDKYRHNKYQKVFERYDFAYDCENLNDILESVNADVTVLMGAFDTNYRWNGEERETVHFISHLVNILVAYSMANKKRLIFLSSDEIYNGNYKDDIEEEEKFSGIGIRADALSQAEEICENFRINRGLDIVTLRLDHLYSIPKEKKDINNICARMCLDCLRDGHIKAKADHVFSLLYEKDAVEYIYQLIKNTKHERSRYNLSSNDVISEVELAAKVQEAMGTESNIAVFSDSNGRCVLSGRRFEQEYGVHAFGNLEKNIKDMAAYMQRHKNVFLNEDELKLPWWKVLIEKWRWLIKVLFPFFENMVCFIPFFMMNNRTVGSEYFANLDPFLLYVLLFAIVYGQQQATFSAILAVAGYMFRQMYTRSGFEVLVDYNTYVWIAQLFILGLVVGYMRDQIRTMRLESQELEEHLSRQITDIRDINESNVRVKEIMEQQLIDHKDSIGKIYSITAGLEQRMPDEVIFYAVEMLEKLMQTKDVALYNVVNRDYARIFSASSDKARSLGNSIRYKEMTEIYDALTEQKVYINKNMDERYPLMARGIYEGGGVQMIIMLWGLSWEKMTLGQANFLTVVSYLIQNAMLRAQRYMQALEDQRYSRDSEILEPDAFESLVQAYMNAESKNLVECVLVKVDIPKEQYREIDEHMSGQLRDSDYLGIMPDGNLYILLTNTTRESAVIVQERFEKNGYKTECVEKMAVCHKE</sequence>
<dbReference type="InterPro" id="IPR036291">
    <property type="entry name" value="NAD(P)-bd_dom_sf"/>
</dbReference>
<evidence type="ECO:0000259" key="2">
    <source>
        <dbReference type="Pfam" id="PF01370"/>
    </source>
</evidence>
<dbReference type="Proteomes" id="UP000408482">
    <property type="component" value="Unassembled WGS sequence"/>
</dbReference>
<evidence type="ECO:0000313" key="3">
    <source>
        <dbReference type="EMBL" id="VUX34599.1"/>
    </source>
</evidence>
<dbReference type="SUPFAM" id="SSF51735">
    <property type="entry name" value="NAD(P)-binding Rossmann-fold domains"/>
    <property type="match status" value="1"/>
</dbReference>
<keyword evidence="1" id="KW-1133">Transmembrane helix</keyword>
<dbReference type="PANTHER" id="PTHR43242">
    <property type="entry name" value="NAD(P)-BINDING ROSSMANN-FOLD SUPERFAMILY PROTEIN"/>
    <property type="match status" value="1"/>
</dbReference>
<feature type="transmembrane region" description="Helical" evidence="1">
    <location>
        <begin position="401"/>
        <end position="423"/>
    </location>
</feature>
<dbReference type="Pfam" id="PF01370">
    <property type="entry name" value="Epimerase"/>
    <property type="match status" value="1"/>
</dbReference>
<accession>A0A564VQ31</accession>
<dbReference type="AlphaFoldDB" id="A0A564VQ31"/>
<keyword evidence="4" id="KW-1185">Reference proteome</keyword>
<dbReference type="Gene3D" id="3.40.50.720">
    <property type="entry name" value="NAD(P)-binding Rossmann-like Domain"/>
    <property type="match status" value="1"/>
</dbReference>
<reference evidence="3 4" key="1">
    <citation type="submission" date="2019-07" db="EMBL/GenBank/DDBJ databases">
        <authorList>
            <person name="Hibberd C M."/>
            <person name="Gehrig L. J."/>
            <person name="Chang H.-W."/>
            <person name="Venkatesh S."/>
        </authorList>
    </citation>
    <scope>NUCLEOTIDE SEQUENCE [LARGE SCALE GENOMIC DNA]</scope>
    <source>
        <strain evidence="3">Blautia_luti_SSTS_Bg7063</strain>
    </source>
</reference>
<gene>
    <name evidence="3" type="ORF">RSSSTS7063_02728</name>
</gene>
<feature type="transmembrane region" description="Helical" evidence="1">
    <location>
        <begin position="323"/>
        <end position="343"/>
    </location>
</feature>
<proteinExistence type="predicted"/>
<dbReference type="EMBL" id="CABHNW010000043">
    <property type="protein sequence ID" value="VUX34599.1"/>
    <property type="molecule type" value="Genomic_DNA"/>
</dbReference>
<dbReference type="RefSeq" id="WP_144093190.1">
    <property type="nucleotide sequence ID" value="NZ_CABHMX010000055.1"/>
</dbReference>
<feature type="domain" description="NAD-dependent epimerase/dehydratase" evidence="2">
    <location>
        <begin position="4"/>
        <end position="231"/>
    </location>
</feature>
<keyword evidence="1" id="KW-0812">Transmembrane</keyword>
<dbReference type="PANTHER" id="PTHR43242:SF1">
    <property type="entry name" value="NAD(P)-BINDING ROSSMANN-FOLD SUPERFAMILY PROTEIN"/>
    <property type="match status" value="1"/>
</dbReference>
<evidence type="ECO:0000256" key="1">
    <source>
        <dbReference type="SAM" id="Phobius"/>
    </source>
</evidence>
<dbReference type="InterPro" id="IPR001509">
    <property type="entry name" value="Epimerase_deHydtase"/>
</dbReference>
<keyword evidence="1" id="KW-0472">Membrane</keyword>
<organism evidence="3 4">
    <name type="scientific">Blautia luti</name>
    <dbReference type="NCBI Taxonomy" id="89014"/>
    <lineage>
        <taxon>Bacteria</taxon>
        <taxon>Bacillati</taxon>
        <taxon>Bacillota</taxon>
        <taxon>Clostridia</taxon>
        <taxon>Lachnospirales</taxon>
        <taxon>Lachnospiraceae</taxon>
        <taxon>Blautia</taxon>
    </lineage>
</organism>
<feature type="transmembrane region" description="Helical" evidence="1">
    <location>
        <begin position="363"/>
        <end position="389"/>
    </location>
</feature>
<evidence type="ECO:0000313" key="4">
    <source>
        <dbReference type="Proteomes" id="UP000408482"/>
    </source>
</evidence>
<protein>
    <submittedName>
        <fullName evidence="3">NAD dependent epimerase/dehydratase family protein</fullName>
    </submittedName>
</protein>
<name>A0A564VQ31_9FIRM</name>